<dbReference type="Pfam" id="PF02368">
    <property type="entry name" value="Big_2"/>
    <property type="match status" value="1"/>
</dbReference>
<dbReference type="InterPro" id="IPR051465">
    <property type="entry name" value="Cell_Envelope_Struct_Comp"/>
</dbReference>
<organism evidence="1 2">
    <name type="scientific">Paenibacillus baekrokdamisoli</name>
    <dbReference type="NCBI Taxonomy" id="1712516"/>
    <lineage>
        <taxon>Bacteria</taxon>
        <taxon>Bacillati</taxon>
        <taxon>Bacillota</taxon>
        <taxon>Bacilli</taxon>
        <taxon>Bacillales</taxon>
        <taxon>Paenibacillaceae</taxon>
        <taxon>Paenibacillus</taxon>
    </lineage>
</organism>
<dbReference type="Gene3D" id="2.60.40.1080">
    <property type="match status" value="3"/>
</dbReference>
<dbReference type="InterPro" id="IPR001119">
    <property type="entry name" value="SLH_dom"/>
</dbReference>
<gene>
    <name evidence="1" type="ORF">Back11_59590</name>
</gene>
<evidence type="ECO:0000313" key="2">
    <source>
        <dbReference type="Proteomes" id="UP000275368"/>
    </source>
</evidence>
<reference evidence="1 2" key="1">
    <citation type="submission" date="2018-11" db="EMBL/GenBank/DDBJ databases">
        <title>Complete genome sequence of Paenibacillus baekrokdamisoli strain KCTC 33723.</title>
        <authorList>
            <person name="Kang S.W."/>
            <person name="Lee K.C."/>
            <person name="Kim K.K."/>
            <person name="Kim J.S."/>
            <person name="Kim D.S."/>
            <person name="Ko S.H."/>
            <person name="Yang S.H."/>
            <person name="Lee J.S."/>
        </authorList>
    </citation>
    <scope>NUCLEOTIDE SEQUENCE [LARGE SCALE GENOMIC DNA]</scope>
    <source>
        <strain evidence="1 2">KCTC 33723</strain>
    </source>
</reference>
<dbReference type="SMART" id="SM00635">
    <property type="entry name" value="BID_2"/>
    <property type="match status" value="3"/>
</dbReference>
<keyword evidence="2" id="KW-1185">Reference proteome</keyword>
<dbReference type="InterPro" id="IPR029062">
    <property type="entry name" value="Class_I_gatase-like"/>
</dbReference>
<dbReference type="KEGG" id="pbk:Back11_59590"/>
<dbReference type="Gene3D" id="3.40.50.880">
    <property type="match status" value="1"/>
</dbReference>
<dbReference type="Gene3D" id="3.20.20.80">
    <property type="entry name" value="Glycosidases"/>
    <property type="match status" value="1"/>
</dbReference>
<name>A0A3G9JP29_9BACL</name>
<evidence type="ECO:0000313" key="1">
    <source>
        <dbReference type="EMBL" id="BBH24614.1"/>
    </source>
</evidence>
<dbReference type="PANTHER" id="PTHR43308">
    <property type="entry name" value="OUTER MEMBRANE PROTEIN ALPHA-RELATED"/>
    <property type="match status" value="1"/>
</dbReference>
<dbReference type="OrthoDB" id="9800974at2"/>
<accession>A0A3G9JP29</accession>
<proteinExistence type="predicted"/>
<dbReference type="InterPro" id="IPR003343">
    <property type="entry name" value="Big_2"/>
</dbReference>
<protein>
    <submittedName>
        <fullName evidence="1">Uncharacterized protein</fullName>
    </submittedName>
</protein>
<dbReference type="Pfam" id="PF00395">
    <property type="entry name" value="SLH"/>
    <property type="match status" value="3"/>
</dbReference>
<dbReference type="EMBL" id="AP019308">
    <property type="protein sequence ID" value="BBH24614.1"/>
    <property type="molecule type" value="Genomic_DNA"/>
</dbReference>
<dbReference type="InterPro" id="IPR008964">
    <property type="entry name" value="Invasin/intimin_cell_adhesion"/>
</dbReference>
<dbReference type="PANTHER" id="PTHR43308:SF5">
    <property type="entry name" value="S-LAYER PROTEIN _ PEPTIDOGLYCAN ENDO-BETA-N-ACETYLGLUCOSAMINIDASE"/>
    <property type="match status" value="1"/>
</dbReference>
<dbReference type="SUPFAM" id="SSF49373">
    <property type="entry name" value="Invasin/intimin cell-adhesion fragments"/>
    <property type="match status" value="1"/>
</dbReference>
<dbReference type="PROSITE" id="PS51272">
    <property type="entry name" value="SLH"/>
    <property type="match status" value="3"/>
</dbReference>
<sequence>MKRMIMSMVCFFLLSASSFSLIGAPKAHASGGAESSAAFEPVRSATVEDLNGNPTLHVNGKPQPLIGWFQWDWYPRMTQTANYAGIHIYQPRHTTGYPTLEVWLPEMQKIAEKDPKAYFLPILWLGTDFSFGFDSANAAEVNVDKGASWGANSYGSKEWKNRAELFLREQIRRYEASPMKDRILGYMLSGGSTGEWFNVDTWANRDFDRSVSNTASFREWLKLTYDSDLGKLRQSWNDSTVTFESASIPVKASGDPFLNPASDRSVIDYVQYQNKQLSQFIADLAGVVKEETGRSKLMSVYSGYTMAFGQYGPLSGELDIETLLNSPDIDLLYSPLDYTHRNLSDGFTSVHGAMDSARLHGKLYVGEDDYATHIGTDTHGAPPLSDGVDGSLALLWRNFGFALTKSYGLHWYDDTGYGGFNNARMVNEIRKMNQLANAAVNLPRKSGAEIALVVDEFSQMVQSVSGSSVNERLRLIREELSKAGAPYDIVLLSDVLSGRADPYKLYLFANAYALSDDQRTALNQWDKTGKTVIWLYASGYWKRDASQADRRSADQIGEITGLVTTESAPQSYRIAAVDDNAEPLLAGIAPGEELGGSDSPIPMFAAEESDGVHVLGRTGSKVTAAYKQHSGGKEVWIGSPSISSVPFYRNLADEAGVHLYSRSGLQVNANESFVTVTLPAAGTDTVYFPDATPKYDVTNDRMVQPGQDGKLAIATAGPQTLVYYNGSKEDLHLNGGNAYSTTLDRFVVRLSGETLEHQLLEATQPRTLEAIVGSLLSFDVTGVTPDGYYFYKDEMTEAPTWSSSDEAVATITQSGRLTALAPGQTVITATVGGISNSVTLTVKQPLGNSLLPLMANAAWSTWSMTNGWHPYTFGTGNAFGISNVMTQVISEDGKTYDGAYRYEPLQSGEQVSGSLDSLQVPNKKGVKAVATFRYPLGTPEGTYNSLILEGYKEGGAGSLFVLQKDLSVTGAGTTLEADLSAYAGQKIRIDVNVRNKSATDVTYGKIDLTELKLVFEDEPPQKKIQKLLFADKNKTLQVDSTESLVVQKIYNDGSRELWAPGGDSVFFSSRPDLVAVSPQGVIRALGKGTAEITLVTDEFVARSYVHVIGDEYVYSDLLPVFAEEGTWTVEPTYASFPFGTSTEYGGASRPVSVTMEDGRSYANPILITSNASGTGINGRIAMQVPDERDVHLTGKFGFVNNADYEGQTVTFYMRSWDPKQPFYNSYAIAYDGQLGTFDIDVSAFRGQTLDNTDIYLLKPDGSALEIGLVELNFRMKLPVESGAAALIADKPYSLLGIGDETSLSVTELTDTGVYRTPLSPVAWSTEQTDVVSVANGRLTALKPGIAIVQADMGSIRVQMVVEVRPDGLIRGQAADPYRWTSLERLPQFSLDKADVSYRYVGLHVREPVMPSPTVTSPEQAVEINESEYTIKGTSAAGSRVQIWNDRNGNGWLDDQDTLAGEQQLGIGETEFAIRVQFAGKGSWHYLATGSNLIGERSAEAATPVISYAGAFGGSNPGDVPLPNPATGIETKMNGITESYATVTLRTSGNRQVSAVVLDAGKIRSLIDRNGGGQLGVYLTTANDAAIEGLTAEDLARMAEKGASLEIQTPWLSFPVHAEQLDWQAIAKRLGSVSLSEIEAKVTIQRLWDDDLARTKQAAKTQGYLWLADPIVVKLTFTHAGNTVDAIHIPGSNISKSIVLSAGTNSSGTPIGIAIYPNGSMFSIPTTVDHRDGRTFAVIHDLAEHDVYAVIENPQRFSDLEAHWAKNEVNEMGARLVVSGTGSAKFEPNRMVQRSEFAAIIVRGFGWMRPDAITSGFPDAGNGAWDQTPVAIAAEKGLVSGFGDGLFHGQVAVSREQGMIMLANALRSIQGNSYSPLGAEEANRILSAYRDGDRVSGWARESVAYLIQQGIVKGNNGRILPQESMNRAEAAVLVRRALNDSGLI</sequence>
<dbReference type="Proteomes" id="UP000275368">
    <property type="component" value="Chromosome"/>
</dbReference>